<comment type="caution">
    <text evidence="1">The sequence shown here is derived from an EMBL/GenBank/DDBJ whole genome shotgun (WGS) entry which is preliminary data.</text>
</comment>
<sequence length="370" mass="41158">MADFKLKTDSYQFDELATRYAQFLSPALEIIIDGTKIMRDTEIAISSVTVDSSADSRADTFSFRIVNAFDLVKREFKWIDTYFELGKSVEIQMGYKDQLETVMVGLITSISYSFEEIPAFTVTGMDMSFLMMTSNKPESWDQKKYSDVVKAIAGKYGLTAKVDDTETELVTQTKVEVSDFALVSELARNTNFEFFVRGKNLYFRKPLQDVTPALTLFFGLTLSDFTAQADLYNQISSYTVRGMKSKVQPEVIEGKAQSSDIQKLGTNTRTGADILNTIGSYFDKGESNRKLDSVEHGKEIAKAKLNAASMQFITGSGTSIGLPELQAGRCIKLEGLGKKMSQVFFVSSVTHSIDEGSGYTTRFQVRGNAI</sequence>
<protein>
    <recommendedName>
        <fullName evidence="3">Phage late control D family protein</fullName>
    </recommendedName>
</protein>
<evidence type="ECO:0000313" key="2">
    <source>
        <dbReference type="Proteomes" id="UP000730618"/>
    </source>
</evidence>
<evidence type="ECO:0000313" key="1">
    <source>
        <dbReference type="EMBL" id="CAG7640767.1"/>
    </source>
</evidence>
<dbReference type="EMBL" id="CAJVCE010000006">
    <property type="protein sequence ID" value="CAG7640767.1"/>
    <property type="molecule type" value="Genomic_DNA"/>
</dbReference>
<gene>
    <name evidence="1" type="ORF">PAECIP111802_02682</name>
</gene>
<proteinExistence type="predicted"/>
<dbReference type="Proteomes" id="UP000730618">
    <property type="component" value="Unassembled WGS sequence"/>
</dbReference>
<name>A0ABN7TJU8_9BACL</name>
<keyword evidence="2" id="KW-1185">Reference proteome</keyword>
<organism evidence="1 2">
    <name type="scientific">Paenibacillus allorhizosphaerae</name>
    <dbReference type="NCBI Taxonomy" id="2849866"/>
    <lineage>
        <taxon>Bacteria</taxon>
        <taxon>Bacillati</taxon>
        <taxon>Bacillota</taxon>
        <taxon>Bacilli</taxon>
        <taxon>Bacillales</taxon>
        <taxon>Paenibacillaceae</taxon>
        <taxon>Paenibacillus</taxon>
    </lineage>
</organism>
<accession>A0ABN7TJU8</accession>
<dbReference type="RefSeq" id="WP_218099008.1">
    <property type="nucleotide sequence ID" value="NZ_CAJVCE010000006.1"/>
</dbReference>
<reference evidence="1 2" key="1">
    <citation type="submission" date="2021-06" db="EMBL/GenBank/DDBJ databases">
        <authorList>
            <person name="Criscuolo A."/>
        </authorList>
    </citation>
    <scope>NUCLEOTIDE SEQUENCE [LARGE SCALE GENOMIC DNA]</scope>
    <source>
        <strain evidence="2">CIP 111802</strain>
    </source>
</reference>
<evidence type="ECO:0008006" key="3">
    <source>
        <dbReference type="Google" id="ProtNLM"/>
    </source>
</evidence>